<feature type="region of interest" description="Disordered" evidence="1">
    <location>
        <begin position="58"/>
        <end position="83"/>
    </location>
</feature>
<dbReference type="EMBL" id="JACASF010000007">
    <property type="protein sequence ID" value="KAF6469735.1"/>
    <property type="molecule type" value="Genomic_DNA"/>
</dbReference>
<dbReference type="Proteomes" id="UP000550707">
    <property type="component" value="Unassembled WGS sequence"/>
</dbReference>
<evidence type="ECO:0000313" key="3">
    <source>
        <dbReference type="Proteomes" id="UP000550707"/>
    </source>
</evidence>
<proteinExistence type="predicted"/>
<reference evidence="2 3" key="1">
    <citation type="journal article" date="2020" name="Nature">
        <title>Six reference-quality genomes reveal evolution of bat adaptations.</title>
        <authorList>
            <person name="Jebb D."/>
            <person name="Huang Z."/>
            <person name="Pippel M."/>
            <person name="Hughes G.M."/>
            <person name="Lavrichenko K."/>
            <person name="Devanna P."/>
            <person name="Winkler S."/>
            <person name="Jermiin L.S."/>
            <person name="Skirmuntt E.C."/>
            <person name="Katzourakis A."/>
            <person name="Burkitt-Gray L."/>
            <person name="Ray D.A."/>
            <person name="Sullivan K.A.M."/>
            <person name="Roscito J.G."/>
            <person name="Kirilenko B.M."/>
            <person name="Davalos L.M."/>
            <person name="Corthals A.P."/>
            <person name="Power M.L."/>
            <person name="Jones G."/>
            <person name="Ransome R.D."/>
            <person name="Dechmann D.K.N."/>
            <person name="Locatelli A.G."/>
            <person name="Puechmaille S.J."/>
            <person name="Fedrigo O."/>
            <person name="Jarvis E.D."/>
            <person name="Hiller M."/>
            <person name="Vernes S.C."/>
            <person name="Myers E.W."/>
            <person name="Teeling E.C."/>
        </authorList>
    </citation>
    <scope>NUCLEOTIDE SEQUENCE [LARGE SCALE GENOMIC DNA]</scope>
    <source>
        <strain evidence="2">MMolMol1</strain>
        <tissue evidence="2">Muscle</tissue>
    </source>
</reference>
<organism evidence="2 3">
    <name type="scientific">Molossus molossus</name>
    <name type="common">Pallas' mastiff bat</name>
    <name type="synonym">Vespertilio molossus</name>
    <dbReference type="NCBI Taxonomy" id="27622"/>
    <lineage>
        <taxon>Eukaryota</taxon>
        <taxon>Metazoa</taxon>
        <taxon>Chordata</taxon>
        <taxon>Craniata</taxon>
        <taxon>Vertebrata</taxon>
        <taxon>Euteleostomi</taxon>
        <taxon>Mammalia</taxon>
        <taxon>Eutheria</taxon>
        <taxon>Laurasiatheria</taxon>
        <taxon>Chiroptera</taxon>
        <taxon>Yangochiroptera</taxon>
        <taxon>Molossidae</taxon>
        <taxon>Molossus</taxon>
    </lineage>
</organism>
<comment type="caution">
    <text evidence="2">The sequence shown here is derived from an EMBL/GenBank/DDBJ whole genome shotgun (WGS) entry which is preliminary data.</text>
</comment>
<dbReference type="AlphaFoldDB" id="A0A7J8HCR2"/>
<protein>
    <submittedName>
        <fullName evidence="2">Uncharacterized protein</fullName>
    </submittedName>
</protein>
<evidence type="ECO:0000256" key="1">
    <source>
        <dbReference type="SAM" id="MobiDB-lite"/>
    </source>
</evidence>
<evidence type="ECO:0000313" key="2">
    <source>
        <dbReference type="EMBL" id="KAF6469735.1"/>
    </source>
</evidence>
<accession>A0A7J8HCR2</accession>
<sequence length="135" mass="15516">MFLIWKISWEPPSINSHFNSNGNDQQKRQTGKSCQAVTGVWKQPTCLDMQGLRKKHLAREGVCPTSEKGSNRNSRRRTETQPAVHTALCSRHLALQRLHFTLHMIPITGQKSCLQQLLQLQFSYLGPPYIFNWLS</sequence>
<name>A0A7J8HCR2_MOLMO</name>
<dbReference type="InParanoid" id="A0A7J8HCR2"/>
<keyword evidence="3" id="KW-1185">Reference proteome</keyword>
<gene>
    <name evidence="2" type="ORF">HJG59_011111</name>
</gene>